<keyword evidence="1" id="KW-0238">DNA-binding</keyword>
<dbReference type="Gene3D" id="1.10.150.130">
    <property type="match status" value="1"/>
</dbReference>
<organism evidence="4 5">
    <name type="scientific">Deinococcus arboris</name>
    <dbReference type="NCBI Taxonomy" id="2682977"/>
    <lineage>
        <taxon>Bacteria</taxon>
        <taxon>Thermotogati</taxon>
        <taxon>Deinococcota</taxon>
        <taxon>Deinococci</taxon>
        <taxon>Deinococcales</taxon>
        <taxon>Deinococcaceae</taxon>
        <taxon>Deinococcus</taxon>
    </lineage>
</organism>
<evidence type="ECO:0000256" key="2">
    <source>
        <dbReference type="ARBA" id="ARBA00023172"/>
    </source>
</evidence>
<dbReference type="SUPFAM" id="SSF56349">
    <property type="entry name" value="DNA breaking-rejoining enzymes"/>
    <property type="match status" value="1"/>
</dbReference>
<dbReference type="AlphaFoldDB" id="A0A7C9I0E2"/>
<dbReference type="GO" id="GO:0003677">
    <property type="term" value="F:DNA binding"/>
    <property type="evidence" value="ECO:0007669"/>
    <property type="project" value="UniProtKB-KW"/>
</dbReference>
<evidence type="ECO:0000259" key="3">
    <source>
        <dbReference type="PROSITE" id="PS51898"/>
    </source>
</evidence>
<dbReference type="PANTHER" id="PTHR30349:SF81">
    <property type="entry name" value="TYROSINE RECOMBINASE XERC"/>
    <property type="match status" value="1"/>
</dbReference>
<evidence type="ECO:0000256" key="1">
    <source>
        <dbReference type="ARBA" id="ARBA00023125"/>
    </source>
</evidence>
<dbReference type="CDD" id="cd00397">
    <property type="entry name" value="DNA_BRE_C"/>
    <property type="match status" value="1"/>
</dbReference>
<dbReference type="GO" id="GO:0015074">
    <property type="term" value="P:DNA integration"/>
    <property type="evidence" value="ECO:0007669"/>
    <property type="project" value="InterPro"/>
</dbReference>
<dbReference type="InterPro" id="IPR013762">
    <property type="entry name" value="Integrase-like_cat_sf"/>
</dbReference>
<dbReference type="InterPro" id="IPR010998">
    <property type="entry name" value="Integrase_recombinase_N"/>
</dbReference>
<dbReference type="GO" id="GO:0006310">
    <property type="term" value="P:DNA recombination"/>
    <property type="evidence" value="ECO:0007669"/>
    <property type="project" value="UniProtKB-KW"/>
</dbReference>
<accession>A0A7C9I0E2</accession>
<proteinExistence type="predicted"/>
<dbReference type="RefSeq" id="WP_157460389.1">
    <property type="nucleotide sequence ID" value="NZ_WQLB01000026.1"/>
</dbReference>
<feature type="domain" description="Tyr recombinase" evidence="3">
    <location>
        <begin position="151"/>
        <end position="320"/>
    </location>
</feature>
<dbReference type="PROSITE" id="PS51898">
    <property type="entry name" value="TYR_RECOMBINASE"/>
    <property type="match status" value="1"/>
</dbReference>
<dbReference type="InterPro" id="IPR011010">
    <property type="entry name" value="DNA_brk_join_enz"/>
</dbReference>
<name>A0A7C9I0E2_9DEIO</name>
<reference evidence="4 5" key="1">
    <citation type="submission" date="2019-12" db="EMBL/GenBank/DDBJ databases">
        <title>Deinococcus sp. HMF7620 Genome sequencing and assembly.</title>
        <authorList>
            <person name="Kang H."/>
            <person name="Kim H."/>
            <person name="Joh K."/>
        </authorList>
    </citation>
    <scope>NUCLEOTIDE SEQUENCE [LARGE SCALE GENOMIC DNA]</scope>
    <source>
        <strain evidence="4 5">HMF7620</strain>
    </source>
</reference>
<dbReference type="Gene3D" id="1.10.443.10">
    <property type="entry name" value="Intergrase catalytic core"/>
    <property type="match status" value="1"/>
</dbReference>
<evidence type="ECO:0000313" key="5">
    <source>
        <dbReference type="Proteomes" id="UP000483286"/>
    </source>
</evidence>
<comment type="caution">
    <text evidence="4">The sequence shown here is derived from an EMBL/GenBank/DDBJ whole genome shotgun (WGS) entry which is preliminary data.</text>
</comment>
<sequence>MTLALMQARMHLQANAQQVAGLPAEEKRRRALRAIQERDLDSLWALVLAHLVLHSRRGAKISANTLTKYRQAYEMYWTWTEQAGVMITRPHKDAGLSYIRYLEANGRVRSTVGWHLASCKALYEALRWCSATESDPFRDVRPVADATPQHQKGRLYTQDQISALLGVANAEEAVVVLLGADCGLRVSEIMGLQRSHLHMTEEPPTVYVLGKGAKTREVPLSRRTEAALRRWLDMTPGWGPALLGATSPDWAEYTMKRLCKQAGVEYAKRTVHGLRRTAGTRLYEETLDLLETRDFLGHSSAQTTEVYVQYARNKKKPTNRDW</sequence>
<keyword evidence="5" id="KW-1185">Reference proteome</keyword>
<gene>
    <name evidence="4" type="ORF">GO986_16415</name>
</gene>
<dbReference type="Proteomes" id="UP000483286">
    <property type="component" value="Unassembled WGS sequence"/>
</dbReference>
<dbReference type="Pfam" id="PF00589">
    <property type="entry name" value="Phage_integrase"/>
    <property type="match status" value="1"/>
</dbReference>
<dbReference type="EMBL" id="WQLB01000026">
    <property type="protein sequence ID" value="MVN88330.1"/>
    <property type="molecule type" value="Genomic_DNA"/>
</dbReference>
<dbReference type="InterPro" id="IPR002104">
    <property type="entry name" value="Integrase_catalytic"/>
</dbReference>
<keyword evidence="2" id="KW-0233">DNA recombination</keyword>
<protein>
    <submittedName>
        <fullName evidence="4">Tyrosine-type recombinase/integrase</fullName>
    </submittedName>
</protein>
<dbReference type="InterPro" id="IPR050090">
    <property type="entry name" value="Tyrosine_recombinase_XerCD"/>
</dbReference>
<evidence type="ECO:0000313" key="4">
    <source>
        <dbReference type="EMBL" id="MVN88330.1"/>
    </source>
</evidence>
<dbReference type="PANTHER" id="PTHR30349">
    <property type="entry name" value="PHAGE INTEGRASE-RELATED"/>
    <property type="match status" value="1"/>
</dbReference>